<name>A0A835ZDG2_9STRA</name>
<dbReference type="PANTHER" id="PTHR43806">
    <property type="entry name" value="PEPTIDASE S8"/>
    <property type="match status" value="1"/>
</dbReference>
<dbReference type="GO" id="GO:0006508">
    <property type="term" value="P:proteolysis"/>
    <property type="evidence" value="ECO:0007669"/>
    <property type="project" value="UniProtKB-KW"/>
</dbReference>
<dbReference type="InterPro" id="IPR036852">
    <property type="entry name" value="Peptidase_S8/S53_dom_sf"/>
</dbReference>
<dbReference type="InterPro" id="IPR050131">
    <property type="entry name" value="Peptidase_S8_subtilisin-like"/>
</dbReference>
<dbReference type="InterPro" id="IPR000209">
    <property type="entry name" value="Peptidase_S8/S53_dom"/>
</dbReference>
<comment type="similarity">
    <text evidence="1 7">Belongs to the peptidase S8 family.</text>
</comment>
<evidence type="ECO:0000256" key="1">
    <source>
        <dbReference type="ARBA" id="ARBA00011073"/>
    </source>
</evidence>
<accession>A0A835ZDG2</accession>
<gene>
    <name evidence="10" type="ORF">JKP88DRAFT_251306</name>
</gene>
<keyword evidence="8" id="KW-0732">Signal</keyword>
<comment type="caution">
    <text evidence="10">The sequence shown here is derived from an EMBL/GenBank/DDBJ whole genome shotgun (WGS) entry which is preliminary data.</text>
</comment>
<dbReference type="PROSITE" id="PS51892">
    <property type="entry name" value="SUBTILASE"/>
    <property type="match status" value="1"/>
</dbReference>
<sequence length="428" mass="44332">MYSAVALGLLFLQGATTCSAKVILDQYIVTLADDCDRRQLIDHLAPYPAHTFAHSLALRAASNQAAATKVLFVYSGLNGFAVGGVSDVQRLREEPCVVAVEEDREVALPRFQGGAAPSRGLRGLKQPAQVLQPGSRWVLQEHGPTACNNSMVPNTPSPDHENDACNHSAARAHEFILPLTTHARNPLQAQVLQPGIRWVLQEHDPAACNGTAWVLDTGIDGAHPDLFVDKKRSKSFLGNNDSWQDEMGHGTHVAGVIAAKENAIGVVGVCPGATLVAVRVLDAKGVGTVSGVLAGLDYVRVNGKAGDVANLSLGGAPSASLDAALLKAAARRGVRFAVAAGNDGGSAGAGSPARAGGASATDAVFTVAAVAVSGTSTLKVDAAPFSNYDTASCKVTLSIIACHTATALSMHSTKPQRAVRRVHSAPFE</sequence>
<dbReference type="GO" id="GO:0005615">
    <property type="term" value="C:extracellular space"/>
    <property type="evidence" value="ECO:0007669"/>
    <property type="project" value="TreeGrafter"/>
</dbReference>
<keyword evidence="11" id="KW-1185">Reference proteome</keyword>
<evidence type="ECO:0000256" key="7">
    <source>
        <dbReference type="PROSITE-ProRule" id="PRU01240"/>
    </source>
</evidence>
<dbReference type="PROSITE" id="PS00137">
    <property type="entry name" value="SUBTILASE_HIS"/>
    <property type="match status" value="1"/>
</dbReference>
<dbReference type="OrthoDB" id="47548at2759"/>
<keyword evidence="3" id="KW-0378">Hydrolase</keyword>
<evidence type="ECO:0000256" key="4">
    <source>
        <dbReference type="ARBA" id="ARBA00022825"/>
    </source>
</evidence>
<feature type="chain" id="PRO_5032740680" description="subtilisin" evidence="8">
    <location>
        <begin position="21"/>
        <end position="428"/>
    </location>
</feature>
<evidence type="ECO:0000313" key="10">
    <source>
        <dbReference type="EMBL" id="KAG5191721.1"/>
    </source>
</evidence>
<evidence type="ECO:0000259" key="9">
    <source>
        <dbReference type="Pfam" id="PF00082"/>
    </source>
</evidence>
<evidence type="ECO:0000256" key="6">
    <source>
        <dbReference type="ARBA" id="ARBA00023619"/>
    </source>
</evidence>
<dbReference type="Pfam" id="PF00082">
    <property type="entry name" value="Peptidase_S8"/>
    <property type="match status" value="1"/>
</dbReference>
<dbReference type="InterPro" id="IPR023827">
    <property type="entry name" value="Peptidase_S8_Asp-AS"/>
</dbReference>
<evidence type="ECO:0000256" key="2">
    <source>
        <dbReference type="ARBA" id="ARBA00022670"/>
    </source>
</evidence>
<protein>
    <recommendedName>
        <fullName evidence="6">subtilisin</fullName>
        <ecNumber evidence="6">3.4.21.62</ecNumber>
    </recommendedName>
</protein>
<dbReference type="Proteomes" id="UP000664859">
    <property type="component" value="Unassembled WGS sequence"/>
</dbReference>
<feature type="signal peptide" evidence="8">
    <location>
        <begin position="1"/>
        <end position="20"/>
    </location>
</feature>
<organism evidence="10 11">
    <name type="scientific">Tribonema minus</name>
    <dbReference type="NCBI Taxonomy" id="303371"/>
    <lineage>
        <taxon>Eukaryota</taxon>
        <taxon>Sar</taxon>
        <taxon>Stramenopiles</taxon>
        <taxon>Ochrophyta</taxon>
        <taxon>PX clade</taxon>
        <taxon>Xanthophyceae</taxon>
        <taxon>Tribonematales</taxon>
        <taxon>Tribonemataceae</taxon>
        <taxon>Tribonema</taxon>
    </lineage>
</organism>
<dbReference type="InterPro" id="IPR015500">
    <property type="entry name" value="Peptidase_S8_subtilisin-rel"/>
</dbReference>
<reference evidence="10" key="1">
    <citation type="submission" date="2021-02" db="EMBL/GenBank/DDBJ databases">
        <title>First Annotated Genome of the Yellow-green Alga Tribonema minus.</title>
        <authorList>
            <person name="Mahan K.M."/>
        </authorList>
    </citation>
    <scope>NUCLEOTIDE SEQUENCE</scope>
    <source>
        <strain evidence="10">UTEX B ZZ1240</strain>
    </source>
</reference>
<dbReference type="EC" id="3.4.21.62" evidence="6"/>
<feature type="domain" description="Peptidase S8/S53" evidence="9">
    <location>
        <begin position="214"/>
        <end position="412"/>
    </location>
</feature>
<dbReference type="InterPro" id="IPR022398">
    <property type="entry name" value="Peptidase_S8_His-AS"/>
</dbReference>
<evidence type="ECO:0000256" key="3">
    <source>
        <dbReference type="ARBA" id="ARBA00022801"/>
    </source>
</evidence>
<dbReference type="EMBL" id="JAFCMP010000015">
    <property type="protein sequence ID" value="KAG5191721.1"/>
    <property type="molecule type" value="Genomic_DNA"/>
</dbReference>
<evidence type="ECO:0000313" key="11">
    <source>
        <dbReference type="Proteomes" id="UP000664859"/>
    </source>
</evidence>
<dbReference type="GO" id="GO:0004252">
    <property type="term" value="F:serine-type endopeptidase activity"/>
    <property type="evidence" value="ECO:0007669"/>
    <property type="project" value="UniProtKB-EC"/>
</dbReference>
<proteinExistence type="inferred from homology"/>
<keyword evidence="2" id="KW-0645">Protease</keyword>
<evidence type="ECO:0000256" key="5">
    <source>
        <dbReference type="ARBA" id="ARBA00023529"/>
    </source>
</evidence>
<keyword evidence="4" id="KW-0720">Serine protease</keyword>
<dbReference type="AlphaFoldDB" id="A0A835ZDG2"/>
<comment type="catalytic activity">
    <reaction evidence="5">
        <text>Hydrolysis of proteins with broad specificity for peptide bonds, and a preference for a large uncharged residue in P1. Hydrolyzes peptide amides.</text>
        <dbReference type="EC" id="3.4.21.62"/>
    </reaction>
</comment>
<dbReference type="PANTHER" id="PTHR43806:SF11">
    <property type="entry name" value="CEREVISIN-RELATED"/>
    <property type="match status" value="1"/>
</dbReference>
<evidence type="ECO:0000256" key="8">
    <source>
        <dbReference type="SAM" id="SignalP"/>
    </source>
</evidence>
<dbReference type="PRINTS" id="PR00723">
    <property type="entry name" value="SUBTILISIN"/>
</dbReference>
<comment type="caution">
    <text evidence="7">Lacks conserved residue(s) required for the propagation of feature annotation.</text>
</comment>
<dbReference type="PROSITE" id="PS00136">
    <property type="entry name" value="SUBTILASE_ASP"/>
    <property type="match status" value="1"/>
</dbReference>
<dbReference type="Gene3D" id="3.40.50.200">
    <property type="entry name" value="Peptidase S8/S53 domain"/>
    <property type="match status" value="1"/>
</dbReference>
<dbReference type="SUPFAM" id="SSF52743">
    <property type="entry name" value="Subtilisin-like"/>
    <property type="match status" value="1"/>
</dbReference>